<accession>A0A7X5LJM9</accession>
<organism evidence="4 5">
    <name type="scientific">Alteromonas profundi</name>
    <dbReference type="NCBI Taxonomy" id="2696062"/>
    <lineage>
        <taxon>Bacteria</taxon>
        <taxon>Pseudomonadati</taxon>
        <taxon>Pseudomonadota</taxon>
        <taxon>Gammaproteobacteria</taxon>
        <taxon>Alteromonadales</taxon>
        <taxon>Alteromonadaceae</taxon>
        <taxon>Alteromonas/Salinimonas group</taxon>
        <taxon>Alteromonas</taxon>
    </lineage>
</organism>
<reference evidence="4 5" key="1">
    <citation type="submission" date="2020-01" db="EMBL/GenBank/DDBJ databases">
        <authorList>
            <person name="Chen J."/>
            <person name="Zhu S."/>
            <person name="Yang J."/>
        </authorList>
    </citation>
    <scope>NUCLEOTIDE SEQUENCE [LARGE SCALE GENOMIC DNA]</scope>
    <source>
        <strain evidence="4 5">345S023</strain>
    </source>
</reference>
<evidence type="ECO:0000313" key="4">
    <source>
        <dbReference type="EMBL" id="NDV89920.1"/>
    </source>
</evidence>
<dbReference type="Gene3D" id="1.20.120.160">
    <property type="entry name" value="HPT domain"/>
    <property type="match status" value="1"/>
</dbReference>
<evidence type="ECO:0000259" key="3">
    <source>
        <dbReference type="PROSITE" id="PS50894"/>
    </source>
</evidence>
<dbReference type="InterPro" id="IPR008207">
    <property type="entry name" value="Sig_transdc_His_kin_Hpt_dom"/>
</dbReference>
<dbReference type="Pfam" id="PF01627">
    <property type="entry name" value="Hpt"/>
    <property type="match status" value="1"/>
</dbReference>
<dbReference type="AlphaFoldDB" id="A0A7X5LJM9"/>
<dbReference type="SMART" id="SM00073">
    <property type="entry name" value="HPT"/>
    <property type="match status" value="1"/>
</dbReference>
<keyword evidence="2" id="KW-0597">Phosphoprotein</keyword>
<keyword evidence="5" id="KW-1185">Reference proteome</keyword>
<dbReference type="PROSITE" id="PS50894">
    <property type="entry name" value="HPT"/>
    <property type="match status" value="1"/>
</dbReference>
<protein>
    <submittedName>
        <fullName evidence="4">Hpt domain-containing protein</fullName>
    </submittedName>
</protein>
<keyword evidence="1" id="KW-0902">Two-component regulatory system</keyword>
<evidence type="ECO:0000256" key="2">
    <source>
        <dbReference type="PROSITE-ProRule" id="PRU00110"/>
    </source>
</evidence>
<dbReference type="Proteomes" id="UP000470213">
    <property type="component" value="Unassembled WGS sequence"/>
</dbReference>
<feature type="modified residue" description="Phosphohistidine" evidence="2">
    <location>
        <position position="66"/>
    </location>
</feature>
<sequence>MKTAQTGSDLSFSLWDSEEALQRLGGNRSLLVTIANMFLAQIEPKRTALTTAVSQQDVESIRFTSHTIKGAAGDIGATALHRVAAKIEQLAKASELDSIDEQLAIFDKTVTATVETIEQELPKLAPTSA</sequence>
<dbReference type="InterPro" id="IPR036641">
    <property type="entry name" value="HPT_dom_sf"/>
</dbReference>
<dbReference type="GO" id="GO:0000160">
    <property type="term" value="P:phosphorelay signal transduction system"/>
    <property type="evidence" value="ECO:0007669"/>
    <property type="project" value="UniProtKB-KW"/>
</dbReference>
<evidence type="ECO:0000256" key="1">
    <source>
        <dbReference type="ARBA" id="ARBA00023012"/>
    </source>
</evidence>
<comment type="caution">
    <text evidence="4">The sequence shown here is derived from an EMBL/GenBank/DDBJ whole genome shotgun (WGS) entry which is preliminary data.</text>
</comment>
<gene>
    <name evidence="4" type="ORF">GTH32_01755</name>
</gene>
<dbReference type="SUPFAM" id="SSF47226">
    <property type="entry name" value="Histidine-containing phosphotransfer domain, HPT domain"/>
    <property type="match status" value="1"/>
</dbReference>
<name>A0A7X5LJM9_9ALTE</name>
<evidence type="ECO:0000313" key="5">
    <source>
        <dbReference type="Proteomes" id="UP000470213"/>
    </source>
</evidence>
<dbReference type="EMBL" id="JAAAWN010000002">
    <property type="protein sequence ID" value="NDV89920.1"/>
    <property type="molecule type" value="Genomic_DNA"/>
</dbReference>
<proteinExistence type="predicted"/>
<dbReference type="RefSeq" id="WP_163083524.1">
    <property type="nucleotide sequence ID" value="NZ_JAAAWN010000002.1"/>
</dbReference>
<dbReference type="GO" id="GO:0004672">
    <property type="term" value="F:protein kinase activity"/>
    <property type="evidence" value="ECO:0007669"/>
    <property type="project" value="UniProtKB-ARBA"/>
</dbReference>
<feature type="domain" description="HPt" evidence="3">
    <location>
        <begin position="27"/>
        <end position="120"/>
    </location>
</feature>